<dbReference type="InterPro" id="IPR000524">
    <property type="entry name" value="Tscrpt_reg_HTH_GntR"/>
</dbReference>
<keyword evidence="3" id="KW-0804">Transcription</keyword>
<accession>A0AAP9SFA2</accession>
<dbReference type="Proteomes" id="UP000503330">
    <property type="component" value="Chromosome"/>
</dbReference>
<dbReference type="RefSeq" id="WP_002609772.1">
    <property type="nucleotide sequence ID" value="NZ_BAAACC010000010.1"/>
</dbReference>
<evidence type="ECO:0000313" key="5">
    <source>
        <dbReference type="EMBL" id="QJA03757.1"/>
    </source>
</evidence>
<dbReference type="GeneID" id="61926991"/>
<name>A0AAP9SFA2_CLOIN</name>
<dbReference type="InterPro" id="IPR036390">
    <property type="entry name" value="WH_DNA-bd_sf"/>
</dbReference>
<dbReference type="Gene3D" id="1.10.10.10">
    <property type="entry name" value="Winged helix-like DNA-binding domain superfamily/Winged helix DNA-binding domain"/>
    <property type="match status" value="2"/>
</dbReference>
<keyword evidence="2" id="KW-0238">DNA-binding</keyword>
<evidence type="ECO:0000313" key="6">
    <source>
        <dbReference type="Proteomes" id="UP000503330"/>
    </source>
</evidence>
<evidence type="ECO:0000256" key="1">
    <source>
        <dbReference type="ARBA" id="ARBA00023015"/>
    </source>
</evidence>
<dbReference type="EMBL" id="CP048838">
    <property type="protein sequence ID" value="QJA03757.1"/>
    <property type="molecule type" value="Genomic_DNA"/>
</dbReference>
<sequence length="488" mass="57006">MQRKETLFEYLYHSLREEIISGRMPFGSTLPSIMRLCELYHVGIRTVRDVLERLKQEGYIKTEERKPMLVIYRQDQREQETAAVTYIVKYQQSLRDAYATMTLIMPRILSFSVQVCSDYTLHCMKESVEEAAEKNTELRWKTNLKIFNALLDQTHNMFFRDLFSSLTLYARPIFFFQEKQGSSLNRESYRFQNILWVQEAMYNRQLTESMVRLTQMYTAVQKTAELQMQRLREQYPQIEQSKKPFIWHSDRGCDHLHVQITRDLIDKIGTGRITVGSRLPSEAKLAAQYKVSVATIRKALASLNELGYAKTQNVKGTTVCMQDENTAAKCMQIKVYRKDTLRYLSGLQLMILLMKPAARSAFPFITQQALSKLQYDLQHEERIPLDCLTALVLQYVPLETLRTLLTELGRIVCWGYYYSFYPSKQHGSTVLNRKSMEAVNYLQAGNQEAFSTQLCICYAHILDVVRSNMIDLQLFEASYMKTPDEVFL</sequence>
<feature type="domain" description="HTH gntR-type" evidence="4">
    <location>
        <begin position="5"/>
        <end position="73"/>
    </location>
</feature>
<dbReference type="Pfam" id="PF00392">
    <property type="entry name" value="GntR"/>
    <property type="match status" value="2"/>
</dbReference>
<dbReference type="PANTHER" id="PTHR43537">
    <property type="entry name" value="TRANSCRIPTIONAL REGULATOR, GNTR FAMILY"/>
    <property type="match status" value="1"/>
</dbReference>
<dbReference type="SUPFAM" id="SSF46785">
    <property type="entry name" value="Winged helix' DNA-binding domain"/>
    <property type="match status" value="2"/>
</dbReference>
<dbReference type="PROSITE" id="PS50949">
    <property type="entry name" value="HTH_GNTR"/>
    <property type="match status" value="2"/>
</dbReference>
<dbReference type="AlphaFoldDB" id="A0AAP9SFA2"/>
<evidence type="ECO:0000256" key="3">
    <source>
        <dbReference type="ARBA" id="ARBA00023163"/>
    </source>
</evidence>
<keyword evidence="1" id="KW-0805">Transcription regulation</keyword>
<feature type="domain" description="HTH gntR-type" evidence="4">
    <location>
        <begin position="254"/>
        <end position="322"/>
    </location>
</feature>
<dbReference type="PANTHER" id="PTHR43537:SF5">
    <property type="entry name" value="UXU OPERON TRANSCRIPTIONAL REGULATOR"/>
    <property type="match status" value="1"/>
</dbReference>
<dbReference type="CDD" id="cd07377">
    <property type="entry name" value="WHTH_GntR"/>
    <property type="match status" value="2"/>
</dbReference>
<gene>
    <name evidence="5" type="ORF">G4D54_15600</name>
</gene>
<protein>
    <submittedName>
        <fullName evidence="5">GntR family transcriptional regulator</fullName>
    </submittedName>
</protein>
<evidence type="ECO:0000256" key="2">
    <source>
        <dbReference type="ARBA" id="ARBA00023125"/>
    </source>
</evidence>
<organism evidence="5 6">
    <name type="scientific">Clostridium innocuum</name>
    <dbReference type="NCBI Taxonomy" id="1522"/>
    <lineage>
        <taxon>Bacteria</taxon>
        <taxon>Bacillati</taxon>
        <taxon>Bacillota</taxon>
        <taxon>Clostridia</taxon>
        <taxon>Eubacteriales</taxon>
        <taxon>Clostridiaceae</taxon>
        <taxon>Clostridium</taxon>
    </lineage>
</organism>
<dbReference type="GO" id="GO:0003700">
    <property type="term" value="F:DNA-binding transcription factor activity"/>
    <property type="evidence" value="ECO:0007669"/>
    <property type="project" value="InterPro"/>
</dbReference>
<dbReference type="SMART" id="SM00345">
    <property type="entry name" value="HTH_GNTR"/>
    <property type="match status" value="2"/>
</dbReference>
<dbReference type="GO" id="GO:0003677">
    <property type="term" value="F:DNA binding"/>
    <property type="evidence" value="ECO:0007669"/>
    <property type="project" value="UniProtKB-KW"/>
</dbReference>
<proteinExistence type="predicted"/>
<evidence type="ECO:0000259" key="4">
    <source>
        <dbReference type="PROSITE" id="PS50949"/>
    </source>
</evidence>
<reference evidence="5 6" key="1">
    <citation type="submission" date="2020-02" db="EMBL/GenBank/DDBJ databases">
        <authorList>
            <person name="Kociolek L.K."/>
            <person name="Ozer E.A."/>
        </authorList>
    </citation>
    <scope>NUCLEOTIDE SEQUENCE [LARGE SCALE GENOMIC DNA]</scope>
    <source>
        <strain evidence="5 6">ATCC 14501</strain>
    </source>
</reference>
<dbReference type="InterPro" id="IPR036388">
    <property type="entry name" value="WH-like_DNA-bd_sf"/>
</dbReference>